<feature type="region of interest" description="Disordered" evidence="1">
    <location>
        <begin position="190"/>
        <end position="227"/>
    </location>
</feature>
<evidence type="ECO:0000313" key="2">
    <source>
        <dbReference type="EMBL" id="KAJ6259794.1"/>
    </source>
</evidence>
<protein>
    <submittedName>
        <fullName evidence="2">Uncharacterized protein</fullName>
    </submittedName>
</protein>
<feature type="region of interest" description="Disordered" evidence="1">
    <location>
        <begin position="142"/>
        <end position="177"/>
    </location>
</feature>
<proteinExistence type="predicted"/>
<organism evidence="2 3">
    <name type="scientific">Drechslerella dactyloides</name>
    <name type="common">Nematode-trapping fungus</name>
    <name type="synonym">Arthrobotrys dactyloides</name>
    <dbReference type="NCBI Taxonomy" id="74499"/>
    <lineage>
        <taxon>Eukaryota</taxon>
        <taxon>Fungi</taxon>
        <taxon>Dikarya</taxon>
        <taxon>Ascomycota</taxon>
        <taxon>Pezizomycotina</taxon>
        <taxon>Orbiliomycetes</taxon>
        <taxon>Orbiliales</taxon>
        <taxon>Orbiliaceae</taxon>
        <taxon>Drechslerella</taxon>
    </lineage>
</organism>
<dbReference type="AlphaFoldDB" id="A0AAD6NIP5"/>
<evidence type="ECO:0000313" key="3">
    <source>
        <dbReference type="Proteomes" id="UP001221413"/>
    </source>
</evidence>
<dbReference type="EMBL" id="JAQGDS010000006">
    <property type="protein sequence ID" value="KAJ6259794.1"/>
    <property type="molecule type" value="Genomic_DNA"/>
</dbReference>
<gene>
    <name evidence="2" type="ORF">Dda_5435</name>
</gene>
<name>A0AAD6NIP5_DREDA</name>
<feature type="region of interest" description="Disordered" evidence="1">
    <location>
        <begin position="60"/>
        <end position="90"/>
    </location>
</feature>
<accession>A0AAD6NIP5</accession>
<feature type="compositionally biased region" description="Polar residues" evidence="1">
    <location>
        <begin position="60"/>
        <end position="71"/>
    </location>
</feature>
<comment type="caution">
    <text evidence="2">The sequence shown here is derived from an EMBL/GenBank/DDBJ whole genome shotgun (WGS) entry which is preliminary data.</text>
</comment>
<sequence length="420" mass="46364">MSEDSRKFILLLGAPTTSSLLSSNERLLSYATPPFEPVPDVSATRIEDYLGTGTLPTISTFDPHSSNQITGIDNDDRENGNAGRQAASSSRLKLVPVPAWRVLPLRKPALHTGFTQRVYDPTPSIYAWKERCFAISMSDKESQNHLEQSSPLVPLSPKTPQLSLEEEDDNDNDHGSSFFLERSYAVHNLPSSQVPPPSSLPPPSRSSASRSQSTADETTYYEEDSVPVPMPPIPIAKITDLEDLPSPAALLNPYKTYFRTLLVGIMKVESRILKTKYQNENNPSGQMELLTFTVGDYTSAGLQVKVWLSLPTGRAAAPTAENPALIPGLARARCFVRGDIVLFQDMVLQNYQGVVYANSVKGKRSKVMLVYREKRGFRVDLSDPVDAAVEKVRRLREWVRGYVGCEGDDELGSGLPTESF</sequence>
<reference evidence="2" key="1">
    <citation type="submission" date="2023-01" db="EMBL/GenBank/DDBJ databases">
        <title>The chitinases involved in constricting ring structure development in the nematode-trapping fungus Drechslerella dactyloides.</title>
        <authorList>
            <person name="Wang R."/>
            <person name="Zhang L."/>
            <person name="Tang P."/>
            <person name="Li S."/>
            <person name="Liang L."/>
        </authorList>
    </citation>
    <scope>NUCLEOTIDE SEQUENCE</scope>
    <source>
        <strain evidence="2">YMF1.00031</strain>
    </source>
</reference>
<keyword evidence="3" id="KW-1185">Reference proteome</keyword>
<dbReference type="Proteomes" id="UP001221413">
    <property type="component" value="Unassembled WGS sequence"/>
</dbReference>
<feature type="compositionally biased region" description="Pro residues" evidence="1">
    <location>
        <begin position="193"/>
        <end position="204"/>
    </location>
</feature>
<evidence type="ECO:0000256" key="1">
    <source>
        <dbReference type="SAM" id="MobiDB-lite"/>
    </source>
</evidence>